<reference evidence="1" key="1">
    <citation type="journal article" date="2014" name="Front. Microbiol.">
        <title>High frequency of phylogenetically diverse reductive dehalogenase-homologous genes in deep subseafloor sedimentary metagenomes.</title>
        <authorList>
            <person name="Kawai M."/>
            <person name="Futagami T."/>
            <person name="Toyoda A."/>
            <person name="Takaki Y."/>
            <person name="Nishi S."/>
            <person name="Hori S."/>
            <person name="Arai W."/>
            <person name="Tsubouchi T."/>
            <person name="Morono Y."/>
            <person name="Uchiyama I."/>
            <person name="Ito T."/>
            <person name="Fujiyama A."/>
            <person name="Inagaki F."/>
            <person name="Takami H."/>
        </authorList>
    </citation>
    <scope>NUCLEOTIDE SEQUENCE</scope>
    <source>
        <strain evidence="1">Expedition CK06-06</strain>
    </source>
</reference>
<feature type="non-terminal residue" evidence="1">
    <location>
        <position position="230"/>
    </location>
</feature>
<proteinExistence type="predicted"/>
<feature type="non-terminal residue" evidence="1">
    <location>
        <position position="1"/>
    </location>
</feature>
<dbReference type="Gene3D" id="2.60.40.1120">
    <property type="entry name" value="Carboxypeptidase-like, regulatory domain"/>
    <property type="match status" value="1"/>
</dbReference>
<sequence length="230" mass="25368">YEFENIAWGTYMIRTSAHTLEGFISSAFQQAVVPAFDIDFTLSVEYELGEISGTLPTIAARKFALARAPSRVGATGNIKVELWQGSRKLISVDADASGSFIIPNLLSGHYTAKAYYGNVLISSKPVTLKQGQRLSMSFLVEGLPSESVFNYPNPAKGVDKTTVHFECGYANLKSEVKIYNIAGELVRTLPNEDRTSPASQTYEYEWKLNNDSGKKVASGVYIYILYCEDT</sequence>
<name>X1QMJ5_9ZZZZ</name>
<dbReference type="AlphaFoldDB" id="X1QMJ5"/>
<dbReference type="EMBL" id="BARV01036272">
    <property type="protein sequence ID" value="GAI52230.1"/>
    <property type="molecule type" value="Genomic_DNA"/>
</dbReference>
<comment type="caution">
    <text evidence="1">The sequence shown here is derived from an EMBL/GenBank/DDBJ whole genome shotgun (WGS) entry which is preliminary data.</text>
</comment>
<accession>X1QMJ5</accession>
<organism evidence="1">
    <name type="scientific">marine sediment metagenome</name>
    <dbReference type="NCBI Taxonomy" id="412755"/>
    <lineage>
        <taxon>unclassified sequences</taxon>
        <taxon>metagenomes</taxon>
        <taxon>ecological metagenomes</taxon>
    </lineage>
</organism>
<dbReference type="InterPro" id="IPR013784">
    <property type="entry name" value="Carb-bd-like_fold"/>
</dbReference>
<dbReference type="GO" id="GO:0030246">
    <property type="term" value="F:carbohydrate binding"/>
    <property type="evidence" value="ECO:0007669"/>
    <property type="project" value="InterPro"/>
</dbReference>
<dbReference type="Gene3D" id="2.60.40.4070">
    <property type="match status" value="1"/>
</dbReference>
<evidence type="ECO:0000313" key="1">
    <source>
        <dbReference type="EMBL" id="GAI52230.1"/>
    </source>
</evidence>
<gene>
    <name evidence="1" type="ORF">S06H3_56397</name>
</gene>
<dbReference type="SUPFAM" id="SSF49452">
    <property type="entry name" value="Starch-binding domain-like"/>
    <property type="match status" value="1"/>
</dbReference>
<protein>
    <submittedName>
        <fullName evidence="1">Uncharacterized protein</fullName>
    </submittedName>
</protein>